<dbReference type="Proteomes" id="UP000317977">
    <property type="component" value="Unassembled WGS sequence"/>
</dbReference>
<sequence length="767" mass="83163">MAKNKLTDQERENRLRKLLGNIAPEGALGNLKETLESTSPMAGEATESLDNLTLGGPNASDEQIAVESLDVLIQDPGEGVLRPDQLFGLEAIVHKRFRPAEFILNNSFKNLPHPWTHLGNGDSRTAIETACRSIGRIEVPGHPSLPYAGTGFLVGTNLLMTNRHVAAIFCRGLGRKHVKIITGMNVQIDFLEEHLNPEEFVLEVDGVELIHPYWDMALLRVKQLPEGVVPLTLSTARPEAFENQDVVVVGYPAMDPRNDITLQNQIFHGVYDVKRLQPGKLLTRQEVGSFGKLVNALTHDCSTLGGNSGSALLHIPSGQIIGLHFAGIYLKENYAVPTFDLASDQNVVQAGVNFAPGDVPLSNDYLQFWNDADSEIAESSGTSSGRLNASTTTGSSPQTPSLQSPPPHGGAGNNDSPLSFEWTQPLHFSVRLGNPVAGHPAPSMIASLSPTNASVPTSEGRFRSQQTSDNELAGEFDSLSLLADGDAIAAAYSTAFCSQLAYESPAVVDRVARRWNFQFCRSIHVGDTQCFFASNENVNLIAFRGTESLADWLTDLKILSIQRTYGRVHRGFVGAFQDVESQLLELIELNPGKRLVITGHSLGGALAVVAAAEWSGRINVNSVFTFGQPAVGKGNFVPFMTNQYGERHLRVVNDDDIVAMVPPTFVHTGRLLHMRNGVQIESLALGHSATDEVEPSGEAVNDPPTMSEEKFGTLQDQLRVAKAMTPTTDIAEEGPLHAEGLLPSFRDHKMANYIAGLKRLMRGTNGQ</sequence>
<feature type="compositionally biased region" description="Polar residues" evidence="1">
    <location>
        <begin position="446"/>
        <end position="465"/>
    </location>
</feature>
<name>A0A5C6EMU0_9BACT</name>
<feature type="compositionally biased region" description="Low complexity" evidence="1">
    <location>
        <begin position="390"/>
        <end position="402"/>
    </location>
</feature>
<gene>
    <name evidence="3" type="primary">gseA</name>
    <name evidence="3" type="ORF">Poly59_40820</name>
</gene>
<dbReference type="PANTHER" id="PTHR45856:SF24">
    <property type="entry name" value="FUNGAL LIPASE-LIKE DOMAIN-CONTAINING PROTEIN"/>
    <property type="match status" value="1"/>
</dbReference>
<evidence type="ECO:0000313" key="4">
    <source>
        <dbReference type="Proteomes" id="UP000317977"/>
    </source>
</evidence>
<evidence type="ECO:0000259" key="2">
    <source>
        <dbReference type="Pfam" id="PF01764"/>
    </source>
</evidence>
<dbReference type="CDD" id="cd00519">
    <property type="entry name" value="Lipase_3"/>
    <property type="match status" value="1"/>
</dbReference>
<dbReference type="InterPro" id="IPR002921">
    <property type="entry name" value="Fungal_lipase-type"/>
</dbReference>
<dbReference type="InterPro" id="IPR051218">
    <property type="entry name" value="Sec_MonoDiacylglyc_Lipase"/>
</dbReference>
<dbReference type="AlphaFoldDB" id="A0A5C6EMU0"/>
<evidence type="ECO:0000256" key="1">
    <source>
        <dbReference type="SAM" id="MobiDB-lite"/>
    </source>
</evidence>
<dbReference type="EMBL" id="SJPX01000004">
    <property type="protein sequence ID" value="TWU49467.1"/>
    <property type="molecule type" value="Genomic_DNA"/>
</dbReference>
<feature type="compositionally biased region" description="Polar residues" evidence="1">
    <location>
        <begin position="377"/>
        <end position="389"/>
    </location>
</feature>
<dbReference type="InterPro" id="IPR043504">
    <property type="entry name" value="Peptidase_S1_PA_chymotrypsin"/>
</dbReference>
<dbReference type="SUPFAM" id="SSF50494">
    <property type="entry name" value="Trypsin-like serine proteases"/>
    <property type="match status" value="1"/>
</dbReference>
<feature type="region of interest" description="Disordered" evidence="1">
    <location>
        <begin position="441"/>
        <end position="465"/>
    </location>
</feature>
<dbReference type="EC" id="3.4.21.19" evidence="3"/>
<feature type="region of interest" description="Disordered" evidence="1">
    <location>
        <begin position="376"/>
        <end position="417"/>
    </location>
</feature>
<feature type="domain" description="Fungal lipase-type" evidence="2">
    <location>
        <begin position="541"/>
        <end position="664"/>
    </location>
</feature>
<dbReference type="RefSeq" id="WP_146535720.1">
    <property type="nucleotide sequence ID" value="NZ_SJPX01000004.1"/>
</dbReference>
<dbReference type="PANTHER" id="PTHR45856">
    <property type="entry name" value="ALPHA/BETA-HYDROLASES SUPERFAMILY PROTEIN"/>
    <property type="match status" value="1"/>
</dbReference>
<dbReference type="Pfam" id="PF01764">
    <property type="entry name" value="Lipase_3"/>
    <property type="match status" value="1"/>
</dbReference>
<dbReference type="InterPro" id="IPR009003">
    <property type="entry name" value="Peptidase_S1_PA"/>
</dbReference>
<evidence type="ECO:0000313" key="3">
    <source>
        <dbReference type="EMBL" id="TWU49467.1"/>
    </source>
</evidence>
<protein>
    <submittedName>
        <fullName evidence="3">Glutamyl endopeptidase</fullName>
        <ecNumber evidence="3">3.4.21.19</ecNumber>
    </submittedName>
</protein>
<dbReference type="Gene3D" id="2.40.10.10">
    <property type="entry name" value="Trypsin-like serine proteases"/>
    <property type="match status" value="2"/>
</dbReference>
<comment type="caution">
    <text evidence="3">The sequence shown here is derived from an EMBL/GenBank/DDBJ whole genome shotgun (WGS) entry which is preliminary data.</text>
</comment>
<organism evidence="3 4">
    <name type="scientific">Rubripirellula reticaptiva</name>
    <dbReference type="NCBI Taxonomy" id="2528013"/>
    <lineage>
        <taxon>Bacteria</taxon>
        <taxon>Pseudomonadati</taxon>
        <taxon>Planctomycetota</taxon>
        <taxon>Planctomycetia</taxon>
        <taxon>Pirellulales</taxon>
        <taxon>Pirellulaceae</taxon>
        <taxon>Rubripirellula</taxon>
    </lineage>
</organism>
<dbReference type="GO" id="GO:0016787">
    <property type="term" value="F:hydrolase activity"/>
    <property type="evidence" value="ECO:0007669"/>
    <property type="project" value="UniProtKB-KW"/>
</dbReference>
<dbReference type="SUPFAM" id="SSF53474">
    <property type="entry name" value="alpha/beta-Hydrolases"/>
    <property type="match status" value="1"/>
</dbReference>
<dbReference type="OrthoDB" id="9770276at2"/>
<keyword evidence="3" id="KW-0378">Hydrolase</keyword>
<reference evidence="3 4" key="1">
    <citation type="submission" date="2019-02" db="EMBL/GenBank/DDBJ databases">
        <title>Deep-cultivation of Planctomycetes and their phenomic and genomic characterization uncovers novel biology.</title>
        <authorList>
            <person name="Wiegand S."/>
            <person name="Jogler M."/>
            <person name="Boedeker C."/>
            <person name="Pinto D."/>
            <person name="Vollmers J."/>
            <person name="Rivas-Marin E."/>
            <person name="Kohn T."/>
            <person name="Peeters S.H."/>
            <person name="Heuer A."/>
            <person name="Rast P."/>
            <person name="Oberbeckmann S."/>
            <person name="Bunk B."/>
            <person name="Jeske O."/>
            <person name="Meyerdierks A."/>
            <person name="Storesund J.E."/>
            <person name="Kallscheuer N."/>
            <person name="Luecker S."/>
            <person name="Lage O.M."/>
            <person name="Pohl T."/>
            <person name="Merkel B.J."/>
            <person name="Hornburger P."/>
            <person name="Mueller R.-W."/>
            <person name="Bruemmer F."/>
            <person name="Labrenz M."/>
            <person name="Spormann A.M."/>
            <person name="Op Den Camp H."/>
            <person name="Overmann J."/>
            <person name="Amann R."/>
            <person name="Jetten M.S.M."/>
            <person name="Mascher T."/>
            <person name="Medema M.H."/>
            <person name="Devos D.P."/>
            <person name="Kaster A.-K."/>
            <person name="Ovreas L."/>
            <person name="Rohde M."/>
            <person name="Galperin M.Y."/>
            <person name="Jogler C."/>
        </authorList>
    </citation>
    <scope>NUCLEOTIDE SEQUENCE [LARGE SCALE GENOMIC DNA]</scope>
    <source>
        <strain evidence="3 4">Poly59</strain>
    </source>
</reference>
<dbReference type="Gene3D" id="3.40.50.1820">
    <property type="entry name" value="alpha/beta hydrolase"/>
    <property type="match status" value="1"/>
</dbReference>
<accession>A0A5C6EMU0</accession>
<dbReference type="GO" id="GO:0006629">
    <property type="term" value="P:lipid metabolic process"/>
    <property type="evidence" value="ECO:0007669"/>
    <property type="project" value="InterPro"/>
</dbReference>
<dbReference type="Pfam" id="PF13365">
    <property type="entry name" value="Trypsin_2"/>
    <property type="match status" value="1"/>
</dbReference>
<proteinExistence type="predicted"/>
<dbReference type="InterPro" id="IPR029058">
    <property type="entry name" value="AB_hydrolase_fold"/>
</dbReference>
<keyword evidence="4" id="KW-1185">Reference proteome</keyword>